<keyword evidence="1" id="KW-0472">Membrane</keyword>
<evidence type="ECO:0000313" key="3">
    <source>
        <dbReference type="EMBL" id="KAF8668220.1"/>
    </source>
</evidence>
<dbReference type="EMBL" id="JACEFO010002282">
    <property type="protein sequence ID" value="KAF8668220.1"/>
    <property type="molecule type" value="Genomic_DNA"/>
</dbReference>
<keyword evidence="4" id="KW-1185">Reference proteome</keyword>
<name>A0A835ALB2_9POAL</name>
<keyword evidence="1" id="KW-0812">Transmembrane</keyword>
<dbReference type="OrthoDB" id="687177at2759"/>
<accession>A0A835ALB2</accession>
<dbReference type="EMBL" id="JACEFO010002283">
    <property type="protein sequence ID" value="KAF8668217.1"/>
    <property type="molecule type" value="Genomic_DNA"/>
</dbReference>
<protein>
    <submittedName>
        <fullName evidence="2">Uncharacterized protein</fullName>
    </submittedName>
</protein>
<comment type="caution">
    <text evidence="2">The sequence shown here is derived from an EMBL/GenBank/DDBJ whole genome shotgun (WGS) entry which is preliminary data.</text>
</comment>
<feature type="transmembrane region" description="Helical" evidence="1">
    <location>
        <begin position="55"/>
        <end position="75"/>
    </location>
</feature>
<evidence type="ECO:0000313" key="4">
    <source>
        <dbReference type="Proteomes" id="UP000636709"/>
    </source>
</evidence>
<sequence length="77" mass="8848">MEQKGHGDEDKEDIYQRLSRKVDLISDGIDEQSRLLKQLKAQIIENKKDAGVIDLTPWVVSISGSFLLFALYNYVQH</sequence>
<dbReference type="Proteomes" id="UP000636709">
    <property type="component" value="Unassembled WGS sequence"/>
</dbReference>
<reference evidence="2" key="1">
    <citation type="submission" date="2020-07" db="EMBL/GenBank/DDBJ databases">
        <title>Genome sequence and genetic diversity analysis of an under-domesticated orphan crop, white fonio (Digitaria exilis).</title>
        <authorList>
            <person name="Bennetzen J.L."/>
            <person name="Chen S."/>
            <person name="Ma X."/>
            <person name="Wang X."/>
            <person name="Yssel A.E.J."/>
            <person name="Chaluvadi S.R."/>
            <person name="Johnson M."/>
            <person name="Gangashetty P."/>
            <person name="Hamidou F."/>
            <person name="Sanogo M.D."/>
            <person name="Zwaenepoel A."/>
            <person name="Wallace J."/>
            <person name="Van De Peer Y."/>
            <person name="Van Deynze A."/>
        </authorList>
    </citation>
    <scope>NUCLEOTIDE SEQUENCE</scope>
    <source>
        <tissue evidence="2">Leaves</tissue>
    </source>
</reference>
<evidence type="ECO:0000313" key="2">
    <source>
        <dbReference type="EMBL" id="KAF8668217.1"/>
    </source>
</evidence>
<gene>
    <name evidence="3" type="ORF">HU200_052392</name>
    <name evidence="2" type="ORF">HU200_052393</name>
</gene>
<proteinExistence type="predicted"/>
<keyword evidence="1" id="KW-1133">Transmembrane helix</keyword>
<evidence type="ECO:0000256" key="1">
    <source>
        <dbReference type="SAM" id="Phobius"/>
    </source>
</evidence>
<dbReference type="AlphaFoldDB" id="A0A835ALB2"/>
<organism evidence="2 4">
    <name type="scientific">Digitaria exilis</name>
    <dbReference type="NCBI Taxonomy" id="1010633"/>
    <lineage>
        <taxon>Eukaryota</taxon>
        <taxon>Viridiplantae</taxon>
        <taxon>Streptophyta</taxon>
        <taxon>Embryophyta</taxon>
        <taxon>Tracheophyta</taxon>
        <taxon>Spermatophyta</taxon>
        <taxon>Magnoliopsida</taxon>
        <taxon>Liliopsida</taxon>
        <taxon>Poales</taxon>
        <taxon>Poaceae</taxon>
        <taxon>PACMAD clade</taxon>
        <taxon>Panicoideae</taxon>
        <taxon>Panicodae</taxon>
        <taxon>Paniceae</taxon>
        <taxon>Anthephorinae</taxon>
        <taxon>Digitaria</taxon>
    </lineage>
</organism>